<keyword evidence="1" id="KW-1185">Reference proteome</keyword>
<reference evidence="2" key="1">
    <citation type="submission" date="2016-11" db="UniProtKB">
        <authorList>
            <consortium name="WormBaseParasite"/>
        </authorList>
    </citation>
    <scope>IDENTIFICATION</scope>
</reference>
<proteinExistence type="predicted"/>
<accession>A0A1I7WCU8</accession>
<protein>
    <submittedName>
        <fullName evidence="2">Uncharacterized protein</fullName>
    </submittedName>
</protein>
<dbReference type="AlphaFoldDB" id="A0A1I7WCU8"/>
<evidence type="ECO:0000313" key="2">
    <source>
        <dbReference type="WBParaSite" id="Hba_02527"/>
    </source>
</evidence>
<organism evidence="1 2">
    <name type="scientific">Heterorhabditis bacteriophora</name>
    <name type="common">Entomopathogenic nematode worm</name>
    <dbReference type="NCBI Taxonomy" id="37862"/>
    <lineage>
        <taxon>Eukaryota</taxon>
        <taxon>Metazoa</taxon>
        <taxon>Ecdysozoa</taxon>
        <taxon>Nematoda</taxon>
        <taxon>Chromadorea</taxon>
        <taxon>Rhabditida</taxon>
        <taxon>Rhabditina</taxon>
        <taxon>Rhabditomorpha</taxon>
        <taxon>Strongyloidea</taxon>
        <taxon>Heterorhabditidae</taxon>
        <taxon>Heterorhabditis</taxon>
    </lineage>
</organism>
<sequence length="328" mass="38573">MGGRNRNYEYRPFSSIYSEQQSAISVRIPLPQAYLSRTYSKKPLNEKTAPFKISNDRFKITNRFHDMLFLIPISRLICLGQILEFNWEIEQHMTNISHKIYVDDWCKIKFAVSDLKRGIIVRRRRLNTEKYSRLAAHNDHRQIFLLLPISETECETKHKWIFSFKYTPTHTHTSLNVKQVRILSSLRAFHLLQTKVLLTQTARNSRLMVFLLIIINISSWPSSSCCGIEMLAWRNIPARTLPRFFFYHFSVSPKRIRWPCGVDHTKWQKGVLRFCFLLIANNHSMHISAAVTVEENRCSCVRKVVVFQLTGEEIPSYKYSLSVKSAKR</sequence>
<evidence type="ECO:0000313" key="1">
    <source>
        <dbReference type="Proteomes" id="UP000095283"/>
    </source>
</evidence>
<dbReference type="WBParaSite" id="Hba_02527">
    <property type="protein sequence ID" value="Hba_02527"/>
    <property type="gene ID" value="Hba_02527"/>
</dbReference>
<dbReference type="Proteomes" id="UP000095283">
    <property type="component" value="Unplaced"/>
</dbReference>
<name>A0A1I7WCU8_HETBA</name>